<dbReference type="EMBL" id="CP128355">
    <property type="protein sequence ID" value="XAF70508.1"/>
    <property type="molecule type" value="Genomic_DNA"/>
</dbReference>
<feature type="transmembrane region" description="Helical" evidence="5">
    <location>
        <begin position="92"/>
        <end position="122"/>
    </location>
</feature>
<proteinExistence type="predicted"/>
<dbReference type="RefSeq" id="WP_251518385.1">
    <property type="nucleotide sequence ID" value="NZ_CP128355.1"/>
</dbReference>
<accession>A0ABZ3ECG2</accession>
<protein>
    <submittedName>
        <fullName evidence="7">ABC transporter permease subunit</fullName>
    </submittedName>
</protein>
<name>A0ABZ3ECG2_9STAP</name>
<keyword evidence="8" id="KW-1185">Reference proteome</keyword>
<keyword evidence="2 5" id="KW-0812">Transmembrane</keyword>
<feature type="transmembrane region" description="Helical" evidence="5">
    <location>
        <begin position="21"/>
        <end position="38"/>
    </location>
</feature>
<evidence type="ECO:0000313" key="7">
    <source>
        <dbReference type="EMBL" id="XAF70508.1"/>
    </source>
</evidence>
<evidence type="ECO:0000256" key="4">
    <source>
        <dbReference type="ARBA" id="ARBA00023136"/>
    </source>
</evidence>
<evidence type="ECO:0000256" key="2">
    <source>
        <dbReference type="ARBA" id="ARBA00022692"/>
    </source>
</evidence>
<feature type="transmembrane region" description="Helical" evidence="5">
    <location>
        <begin position="50"/>
        <end position="71"/>
    </location>
</feature>
<keyword evidence="3 5" id="KW-1133">Transmembrane helix</keyword>
<feature type="transmembrane region" description="Helical" evidence="5">
    <location>
        <begin position="218"/>
        <end position="239"/>
    </location>
</feature>
<evidence type="ECO:0000256" key="1">
    <source>
        <dbReference type="ARBA" id="ARBA00004141"/>
    </source>
</evidence>
<feature type="transmembrane region" description="Helical" evidence="5">
    <location>
        <begin position="160"/>
        <end position="177"/>
    </location>
</feature>
<comment type="subcellular location">
    <subcellularLocation>
        <location evidence="1">Membrane</location>
        <topology evidence="1">Multi-pass membrane protein</topology>
    </subcellularLocation>
</comment>
<organism evidence="7 8">
    <name type="scientific">Staphylococcus hsinchuensis</name>
    <dbReference type="NCBI Taxonomy" id="3051183"/>
    <lineage>
        <taxon>Bacteria</taxon>
        <taxon>Bacillati</taxon>
        <taxon>Bacillota</taxon>
        <taxon>Bacilli</taxon>
        <taxon>Bacillales</taxon>
        <taxon>Staphylococcaceae</taxon>
        <taxon>Staphylococcus</taxon>
    </lineage>
</organism>
<keyword evidence="4 5" id="KW-0472">Membrane</keyword>
<evidence type="ECO:0000256" key="5">
    <source>
        <dbReference type="SAM" id="Phobius"/>
    </source>
</evidence>
<dbReference type="Proteomes" id="UP001436297">
    <property type="component" value="Chromosome"/>
</dbReference>
<evidence type="ECO:0000256" key="3">
    <source>
        <dbReference type="ARBA" id="ARBA00022989"/>
    </source>
</evidence>
<evidence type="ECO:0000259" key="6">
    <source>
        <dbReference type="Pfam" id="PF12698"/>
    </source>
</evidence>
<sequence length="243" mass="27606">MNSLQLVKYDMYSILRSPLTYLALILVLVPIITFTILANQNNHEVDGNTVLTAGSWFFSIMGLLFVIKTITRDISNGTIQLYMNKKSSRIGYIVAKTISMILIAILITVLLIIFVLIVQGVVDGKTVKADKFFNLLWFFIMFHLFFGLLLYLFSLFVPKAAVIFTVGIFLILVVPFAEPFLPMIPKIGDNIKDSLKYIPFSYLTTKTTERGNYTFTHWQWFITSASIVILFIASLLYGAKKDI</sequence>
<dbReference type="Pfam" id="PF12698">
    <property type="entry name" value="ABC2_membrane_3"/>
    <property type="match status" value="1"/>
</dbReference>
<feature type="domain" description="ABC-2 type transporter transmembrane" evidence="6">
    <location>
        <begin position="51"/>
        <end position="237"/>
    </location>
</feature>
<feature type="transmembrane region" description="Helical" evidence="5">
    <location>
        <begin position="134"/>
        <end position="153"/>
    </location>
</feature>
<reference evidence="7 8" key="1">
    <citation type="journal article" date="2024" name="Pathogens">
        <title>Staphylococcus hsinchuensis sp. nov., Isolated from Soymilk.</title>
        <authorList>
            <person name="Wang Y.T."/>
            <person name="Lin Y.C."/>
            <person name="Hsieh Y.H."/>
            <person name="Lin Y.T."/>
            <person name="Hamada M."/>
            <person name="Chen C.C."/>
            <person name="Liou J.S."/>
            <person name="Lee A.Y."/>
            <person name="Zhang W.L."/>
            <person name="Chen Y.T."/>
            <person name="Huang C.H."/>
        </authorList>
    </citation>
    <scope>NUCLEOTIDE SEQUENCE [LARGE SCALE GENOMIC DNA]</scope>
    <source>
        <strain evidence="7 8">H164</strain>
    </source>
</reference>
<gene>
    <name evidence="7" type="ORF">QQM35_10790</name>
</gene>
<evidence type="ECO:0000313" key="8">
    <source>
        <dbReference type="Proteomes" id="UP001436297"/>
    </source>
</evidence>
<dbReference type="NCBIfam" id="NF047564">
    <property type="entry name" value="PSM_export_PmtD"/>
    <property type="match status" value="1"/>
</dbReference>
<dbReference type="InterPro" id="IPR013525">
    <property type="entry name" value="ABC2_TM"/>
</dbReference>